<dbReference type="SUPFAM" id="SSF140996">
    <property type="entry name" value="Hermes dimerisation domain"/>
    <property type="match status" value="1"/>
</dbReference>
<evidence type="ECO:0000313" key="2">
    <source>
        <dbReference type="Proteomes" id="UP000290572"/>
    </source>
</evidence>
<dbReference type="EMBL" id="QBIY01012814">
    <property type="protein sequence ID" value="RXN15998.1"/>
    <property type="molecule type" value="Genomic_DNA"/>
</dbReference>
<protein>
    <submittedName>
        <fullName evidence="1">Zinc finger BED domain-containing 1-like protein</fullName>
    </submittedName>
</protein>
<organism evidence="1 2">
    <name type="scientific">Labeo rohita</name>
    <name type="common">Indian major carp</name>
    <name type="synonym">Cyprinus rohita</name>
    <dbReference type="NCBI Taxonomy" id="84645"/>
    <lineage>
        <taxon>Eukaryota</taxon>
        <taxon>Metazoa</taxon>
        <taxon>Chordata</taxon>
        <taxon>Craniata</taxon>
        <taxon>Vertebrata</taxon>
        <taxon>Euteleostomi</taxon>
        <taxon>Actinopterygii</taxon>
        <taxon>Neopterygii</taxon>
        <taxon>Teleostei</taxon>
        <taxon>Ostariophysi</taxon>
        <taxon>Cypriniformes</taxon>
        <taxon>Cyprinidae</taxon>
        <taxon>Labeoninae</taxon>
        <taxon>Labeonini</taxon>
        <taxon>Labeo</taxon>
    </lineage>
</organism>
<accession>A0A498M540</accession>
<proteinExistence type="predicted"/>
<reference evidence="1 2" key="1">
    <citation type="submission" date="2018-03" db="EMBL/GenBank/DDBJ databases">
        <title>Draft genome sequence of Rohu Carp (Labeo rohita).</title>
        <authorList>
            <person name="Das P."/>
            <person name="Kushwaha B."/>
            <person name="Joshi C.G."/>
            <person name="Kumar D."/>
            <person name="Nagpure N.S."/>
            <person name="Sahoo L."/>
            <person name="Das S.P."/>
            <person name="Bit A."/>
            <person name="Patnaik S."/>
            <person name="Meher P.K."/>
            <person name="Jayasankar P."/>
            <person name="Koringa P.G."/>
            <person name="Patel N.V."/>
            <person name="Hinsu A.T."/>
            <person name="Kumar R."/>
            <person name="Pandey M."/>
            <person name="Agarwal S."/>
            <person name="Srivastava S."/>
            <person name="Singh M."/>
            <person name="Iquebal M.A."/>
            <person name="Jaiswal S."/>
            <person name="Angadi U.B."/>
            <person name="Kumar N."/>
            <person name="Raza M."/>
            <person name="Shah T.M."/>
            <person name="Rai A."/>
            <person name="Jena J.K."/>
        </authorList>
    </citation>
    <scope>NUCLEOTIDE SEQUENCE [LARGE SCALE GENOMIC DNA]</scope>
    <source>
        <strain evidence="1">DASCIFA01</strain>
        <tissue evidence="1">Testis</tissue>
    </source>
</reference>
<dbReference type="PANTHER" id="PTHR46481">
    <property type="entry name" value="ZINC FINGER BED DOMAIN-CONTAINING PROTEIN 4"/>
    <property type="match status" value="1"/>
</dbReference>
<evidence type="ECO:0000313" key="1">
    <source>
        <dbReference type="EMBL" id="RXN15998.1"/>
    </source>
</evidence>
<name>A0A498M540_LABRO</name>
<gene>
    <name evidence="1" type="ORF">ROHU_027804</name>
</gene>
<dbReference type="Proteomes" id="UP000290572">
    <property type="component" value="Unassembled WGS sequence"/>
</dbReference>
<sequence>MHQINAVDLYEVKHQLQRYTDLRPYSVVENAGFRYTLNVLEPRYSIPSRKRLREEMIPRREVKGNISLSLQSADRVTLTCDGWTSRSQDSDVTITCHCSRDDWVLVSNVSQTRALQTAVKPAAVQEYTVKPATIDFSMHAYYSDYGSFRNNTERTRLQSAFHLDAQD</sequence>
<keyword evidence="2" id="KW-1185">Reference proteome</keyword>
<dbReference type="AlphaFoldDB" id="A0A498M540"/>
<dbReference type="PANTHER" id="PTHR46481:SF4">
    <property type="entry name" value="ZINC FINGER BED DOMAIN-CONTAINING PROTEIN 4"/>
    <property type="match status" value="1"/>
</dbReference>
<comment type="caution">
    <text evidence="1">The sequence shown here is derived from an EMBL/GenBank/DDBJ whole genome shotgun (WGS) entry which is preliminary data.</text>
</comment>
<dbReference type="InterPro" id="IPR052035">
    <property type="entry name" value="ZnF_BED_domain_contain"/>
</dbReference>